<dbReference type="AlphaFoldDB" id="E0S0R8"/>
<feature type="domain" description="GGDEF" evidence="5">
    <location>
        <begin position="148"/>
        <end position="273"/>
    </location>
</feature>
<dbReference type="eggNOG" id="COG2207">
    <property type="taxonomic scope" value="Bacteria"/>
</dbReference>
<dbReference type="SUPFAM" id="SSF55073">
    <property type="entry name" value="Nucleotide cyclase"/>
    <property type="match status" value="1"/>
</dbReference>
<keyword evidence="1" id="KW-0805">Transcription regulation</keyword>
<dbReference type="eggNOG" id="COG2199">
    <property type="taxonomic scope" value="Bacteria"/>
</dbReference>
<dbReference type="Proteomes" id="UP000001299">
    <property type="component" value="Chromosome 1"/>
</dbReference>
<evidence type="ECO:0000256" key="1">
    <source>
        <dbReference type="ARBA" id="ARBA00023015"/>
    </source>
</evidence>
<dbReference type="Pfam" id="PF12833">
    <property type="entry name" value="HTH_18"/>
    <property type="match status" value="1"/>
</dbReference>
<keyword evidence="3" id="KW-0804">Transcription</keyword>
<dbReference type="SUPFAM" id="SSF46689">
    <property type="entry name" value="Homeodomain-like"/>
    <property type="match status" value="2"/>
</dbReference>
<reference evidence="6 7" key="1">
    <citation type="journal article" date="2010" name="PLoS ONE">
        <title>The glycobiome of the rumen bacterium Butyrivibrio proteoclasticus B316(T) highlights adaptation to a polysaccharide-rich environment.</title>
        <authorList>
            <person name="Kelly W.J."/>
            <person name="Leahy S.C."/>
            <person name="Altermann E."/>
            <person name="Yeoman C.J."/>
            <person name="Dunne J.C."/>
            <person name="Kong Z."/>
            <person name="Pacheco D.M."/>
            <person name="Li D."/>
            <person name="Noel S.J."/>
            <person name="Moon C.D."/>
            <person name="Cookson A.L."/>
            <person name="Attwood G.T."/>
        </authorList>
    </citation>
    <scope>NUCLEOTIDE SEQUENCE [LARGE SCALE GENOMIC DNA]</scope>
    <source>
        <strain evidence="7">ATCC 51982 / DSM 14932 / B316</strain>
    </source>
</reference>
<keyword evidence="7" id="KW-1185">Reference proteome</keyword>
<dbReference type="PROSITE" id="PS50887">
    <property type="entry name" value="GGDEF"/>
    <property type="match status" value="1"/>
</dbReference>
<protein>
    <submittedName>
        <fullName evidence="6">HTH/GGDEF domain-containing protein</fullName>
    </submittedName>
</protein>
<dbReference type="PANTHER" id="PTHR47504">
    <property type="entry name" value="RIGHT ORIGIN-BINDING PROTEIN"/>
    <property type="match status" value="1"/>
</dbReference>
<dbReference type="Gene3D" id="3.30.70.270">
    <property type="match status" value="1"/>
</dbReference>
<keyword evidence="2" id="KW-0238">DNA-binding</keyword>
<dbReference type="STRING" id="515622.bpr_I0647"/>
<dbReference type="GO" id="GO:0003700">
    <property type="term" value="F:DNA-binding transcription factor activity"/>
    <property type="evidence" value="ECO:0007669"/>
    <property type="project" value="InterPro"/>
</dbReference>
<evidence type="ECO:0000256" key="2">
    <source>
        <dbReference type="ARBA" id="ARBA00023125"/>
    </source>
</evidence>
<dbReference type="Gene3D" id="1.10.10.60">
    <property type="entry name" value="Homeodomain-like"/>
    <property type="match status" value="2"/>
</dbReference>
<dbReference type="RefSeq" id="WP_013280049.1">
    <property type="nucleotide sequence ID" value="NC_014387.1"/>
</dbReference>
<dbReference type="PROSITE" id="PS01124">
    <property type="entry name" value="HTH_ARAC_FAMILY_2"/>
    <property type="match status" value="1"/>
</dbReference>
<dbReference type="Pfam" id="PF00990">
    <property type="entry name" value="GGDEF"/>
    <property type="match status" value="1"/>
</dbReference>
<dbReference type="PANTHER" id="PTHR47504:SF5">
    <property type="entry name" value="RIGHT ORIGIN-BINDING PROTEIN"/>
    <property type="match status" value="1"/>
</dbReference>
<proteinExistence type="predicted"/>
<dbReference type="InterPro" id="IPR000160">
    <property type="entry name" value="GGDEF_dom"/>
</dbReference>
<dbReference type="KEGG" id="bpb:bpr_I0647"/>
<dbReference type="HOGENOM" id="CLU_1018212_0_0_9"/>
<feature type="domain" description="HTH araC/xylS-type" evidence="4">
    <location>
        <begin position="8"/>
        <end position="107"/>
    </location>
</feature>
<evidence type="ECO:0000313" key="7">
    <source>
        <dbReference type="Proteomes" id="UP000001299"/>
    </source>
</evidence>
<dbReference type="NCBIfam" id="TIGR00254">
    <property type="entry name" value="GGDEF"/>
    <property type="match status" value="1"/>
</dbReference>
<accession>E0S0R8</accession>
<dbReference type="GO" id="GO:0043565">
    <property type="term" value="F:sequence-specific DNA binding"/>
    <property type="evidence" value="ECO:0007669"/>
    <property type="project" value="InterPro"/>
</dbReference>
<dbReference type="InterPro" id="IPR050959">
    <property type="entry name" value="MarA-like"/>
</dbReference>
<sequence>MENFQLLIEAMEYIEDNLTEPIKTENIADKLHCSKSTIEKLFRYINNISIRDYIIRRRMSKVSREIVSNPEKSLLDIAVEYGYGSNEAFSRAFCSVWQVSPSEFRKNPSKFELFPGYRIDQELMEEKTMDDRKKIDISELYDCIRERKGCYLVLGDIKSLIPINEISHKAGDLAIITAMKRMEQAAGAEDIVFRIGGDEFVILTNSKEENYSNSICEEIISHNDEPIFWEKKEIPLSLYVKVICYEGRTALRYSEFFTMLQNELSEEYKRQYF</sequence>
<dbReference type="InterPro" id="IPR029787">
    <property type="entry name" value="Nucleotide_cyclase"/>
</dbReference>
<dbReference type="InterPro" id="IPR018060">
    <property type="entry name" value="HTH_AraC"/>
</dbReference>
<evidence type="ECO:0000259" key="4">
    <source>
        <dbReference type="PROSITE" id="PS01124"/>
    </source>
</evidence>
<gene>
    <name evidence="6" type="ordered locus">bpr_I0647</name>
</gene>
<dbReference type="InterPro" id="IPR009057">
    <property type="entry name" value="Homeodomain-like_sf"/>
</dbReference>
<name>E0S0R8_BUTPB</name>
<dbReference type="EMBL" id="CP001810">
    <property type="protein sequence ID" value="ADL33393.1"/>
    <property type="molecule type" value="Genomic_DNA"/>
</dbReference>
<dbReference type="InterPro" id="IPR043128">
    <property type="entry name" value="Rev_trsase/Diguanyl_cyclase"/>
</dbReference>
<evidence type="ECO:0000259" key="5">
    <source>
        <dbReference type="PROSITE" id="PS50887"/>
    </source>
</evidence>
<evidence type="ECO:0000256" key="3">
    <source>
        <dbReference type="ARBA" id="ARBA00023163"/>
    </source>
</evidence>
<evidence type="ECO:0000313" key="6">
    <source>
        <dbReference type="EMBL" id="ADL33393.1"/>
    </source>
</evidence>
<dbReference type="SMART" id="SM00342">
    <property type="entry name" value="HTH_ARAC"/>
    <property type="match status" value="1"/>
</dbReference>
<organism evidence="6 7">
    <name type="scientific">Butyrivibrio proteoclasticus (strain ATCC 51982 / DSM 14932 / B316)</name>
    <name type="common">Clostridium proteoclasticum</name>
    <dbReference type="NCBI Taxonomy" id="515622"/>
    <lineage>
        <taxon>Bacteria</taxon>
        <taxon>Bacillati</taxon>
        <taxon>Bacillota</taxon>
        <taxon>Clostridia</taxon>
        <taxon>Lachnospirales</taxon>
        <taxon>Lachnospiraceae</taxon>
        <taxon>Butyrivibrio</taxon>
    </lineage>
</organism>